<feature type="non-terminal residue" evidence="1">
    <location>
        <position position="91"/>
    </location>
</feature>
<dbReference type="Proteomes" id="UP000828251">
    <property type="component" value="Unassembled WGS sequence"/>
</dbReference>
<evidence type="ECO:0000313" key="2">
    <source>
        <dbReference type="Proteomes" id="UP000828251"/>
    </source>
</evidence>
<evidence type="ECO:0000313" key="1">
    <source>
        <dbReference type="EMBL" id="KAH1073131.1"/>
    </source>
</evidence>
<dbReference type="EMBL" id="JAIQCV010000008">
    <property type="protein sequence ID" value="KAH1073131.1"/>
    <property type="molecule type" value="Genomic_DNA"/>
</dbReference>
<dbReference type="AlphaFoldDB" id="A0A9D3V7K2"/>
<organism evidence="1 2">
    <name type="scientific">Gossypium stocksii</name>
    <dbReference type="NCBI Taxonomy" id="47602"/>
    <lineage>
        <taxon>Eukaryota</taxon>
        <taxon>Viridiplantae</taxon>
        <taxon>Streptophyta</taxon>
        <taxon>Embryophyta</taxon>
        <taxon>Tracheophyta</taxon>
        <taxon>Spermatophyta</taxon>
        <taxon>Magnoliopsida</taxon>
        <taxon>eudicotyledons</taxon>
        <taxon>Gunneridae</taxon>
        <taxon>Pentapetalae</taxon>
        <taxon>rosids</taxon>
        <taxon>malvids</taxon>
        <taxon>Malvales</taxon>
        <taxon>Malvaceae</taxon>
        <taxon>Malvoideae</taxon>
        <taxon>Gossypium</taxon>
    </lineage>
</organism>
<accession>A0A9D3V7K2</accession>
<keyword evidence="2" id="KW-1185">Reference proteome</keyword>
<protein>
    <submittedName>
        <fullName evidence="1">Uncharacterized protein</fullName>
    </submittedName>
</protein>
<comment type="caution">
    <text evidence="1">The sequence shown here is derived from an EMBL/GenBank/DDBJ whole genome shotgun (WGS) entry which is preliminary data.</text>
</comment>
<proteinExistence type="predicted"/>
<name>A0A9D3V7K2_9ROSI</name>
<reference evidence="1 2" key="1">
    <citation type="journal article" date="2021" name="Plant Biotechnol. J.">
        <title>Multi-omics assisted identification of the key and species-specific regulatory components of drought-tolerant mechanisms in Gossypium stocksii.</title>
        <authorList>
            <person name="Yu D."/>
            <person name="Ke L."/>
            <person name="Zhang D."/>
            <person name="Wu Y."/>
            <person name="Sun Y."/>
            <person name="Mei J."/>
            <person name="Sun J."/>
            <person name="Sun Y."/>
        </authorList>
    </citation>
    <scope>NUCLEOTIDE SEQUENCE [LARGE SCALE GENOMIC DNA]</scope>
    <source>
        <strain evidence="2">cv. E1</strain>
        <tissue evidence="1">Leaf</tissue>
    </source>
</reference>
<gene>
    <name evidence="1" type="ORF">J1N35_025459</name>
</gene>
<sequence>MGRLLWDSREFGGIMKWLCSSSLERHHDDILLTLWSDTVTMGQSLEHRPRSSRKPSHATLTEYGERPLQGILIIHGPAPHASHATYSKLNI</sequence>